<dbReference type="EMBL" id="JAACQH010000001">
    <property type="protein sequence ID" value="NCS90810.1"/>
    <property type="molecule type" value="Genomic_DNA"/>
</dbReference>
<evidence type="ECO:0000313" key="11">
    <source>
        <dbReference type="EMBL" id="NCS90810.1"/>
    </source>
</evidence>
<dbReference type="AlphaFoldDB" id="A0A8J7Z2F3"/>
<dbReference type="PANTHER" id="PTHR11760">
    <property type="entry name" value="30S/40S RIBOSOMAL PROTEIN S3"/>
    <property type="match status" value="1"/>
</dbReference>
<evidence type="ECO:0000256" key="6">
    <source>
        <dbReference type="NCBIfam" id="TIGR01008"/>
    </source>
</evidence>
<dbReference type="NCBIfam" id="TIGR01008">
    <property type="entry name" value="uS3_euk_arch"/>
    <property type="match status" value="1"/>
</dbReference>
<comment type="caution">
    <text evidence="11">The sequence shown here is derived from an EMBL/GenBank/DDBJ whole genome shotgun (WGS) entry which is preliminary data.</text>
</comment>
<keyword evidence="4 11" id="KW-0689">Ribosomal protein</keyword>
<dbReference type="SUPFAM" id="SSF54814">
    <property type="entry name" value="Prokaryotic type KH domain (KH-domain type II)"/>
    <property type="match status" value="1"/>
</dbReference>
<dbReference type="InterPro" id="IPR057258">
    <property type="entry name" value="Ribosomal_uS3"/>
</dbReference>
<evidence type="ECO:0000256" key="4">
    <source>
        <dbReference type="ARBA" id="ARBA00022980"/>
    </source>
</evidence>
<evidence type="ECO:0000313" key="10">
    <source>
        <dbReference type="EMBL" id="NCN65347.1"/>
    </source>
</evidence>
<name>A0A8J7Z2F3_9ARCH</name>
<dbReference type="SMART" id="SM00322">
    <property type="entry name" value="KH"/>
    <property type="match status" value="1"/>
</dbReference>
<dbReference type="GO" id="GO:0006412">
    <property type="term" value="P:translation"/>
    <property type="evidence" value="ECO:0007669"/>
    <property type="project" value="UniProtKB-UniRule"/>
</dbReference>
<dbReference type="NCBIfam" id="NF003219">
    <property type="entry name" value="PRK04191.1"/>
    <property type="match status" value="1"/>
</dbReference>
<keyword evidence="5" id="KW-0687">Ribonucleoprotein</keyword>
<keyword evidence="3 7" id="KW-0694">RNA-binding</keyword>
<evidence type="ECO:0000256" key="7">
    <source>
        <dbReference type="PROSITE-ProRule" id="PRU00118"/>
    </source>
</evidence>
<dbReference type="Pfam" id="PF00189">
    <property type="entry name" value="Ribosomal_S3_C"/>
    <property type="match status" value="1"/>
</dbReference>
<dbReference type="Proteomes" id="UP000768163">
    <property type="component" value="Unassembled WGS sequence"/>
</dbReference>
<dbReference type="InterPro" id="IPR005703">
    <property type="entry name" value="Ribosomal_uS3_euk/arc"/>
</dbReference>
<dbReference type="Gene3D" id="3.30.1140.32">
    <property type="entry name" value="Ribosomal protein S3, C-terminal domain"/>
    <property type="match status" value="1"/>
</dbReference>
<feature type="domain" description="KH type-2" evidence="9">
    <location>
        <begin position="17"/>
        <end position="86"/>
    </location>
</feature>
<dbReference type="InterPro" id="IPR004087">
    <property type="entry name" value="KH_dom"/>
</dbReference>
<sequence>MSVKKIFVEKGKTRMFIERYIKGALEKVGYSKMEIHKGPLSTRIILNVEKPPLVIGHAGNKINQLTESLKERFKIDDPRIDVQGTKYPYLDASIIAEEITNCIERGDRYRIIAHRAVDAVMAHGALGVEINLSGKIKGKGERGSTEKFRKGYMKKTGFPLTMVRHANVQAQLKQGVIGISVDILPQDLKFPDKIFLKSPPKKNTSSTVQPKKETVIKDEVKKGKEVKK</sequence>
<reference evidence="11" key="1">
    <citation type="submission" date="2019-11" db="EMBL/GenBank/DDBJ databases">
        <title>Lipid analysis of CO2-rich subsurface aquifers suggests an autotrophy-based deep biosphere with lysolipids enriched in CPR bacteria.</title>
        <authorList>
            <person name="Probst A.J."/>
            <person name="Elling F.J."/>
            <person name="Castelle C.J."/>
            <person name="Zhu Q."/>
            <person name="Elvert M."/>
            <person name="Birarda G."/>
            <person name="Holman H.-Y."/>
            <person name="Lane K.R."/>
            <person name="Ladd B."/>
            <person name="Ryan M.C."/>
            <person name="Woyke T."/>
            <person name="Hinrichs K.-U."/>
            <person name="Banfield J.F."/>
        </authorList>
    </citation>
    <scope>NUCLEOTIDE SEQUENCE</scope>
    <source>
        <strain evidence="10">CG_2015-01_33_1645</strain>
        <strain evidence="11">CG_2015-04_33_537</strain>
    </source>
</reference>
<dbReference type="Gene3D" id="3.30.300.20">
    <property type="match status" value="1"/>
</dbReference>
<evidence type="ECO:0000259" key="9">
    <source>
        <dbReference type="PROSITE" id="PS50823"/>
    </source>
</evidence>
<feature type="compositionally biased region" description="Basic and acidic residues" evidence="8">
    <location>
        <begin position="210"/>
        <end position="228"/>
    </location>
</feature>
<evidence type="ECO:0000256" key="1">
    <source>
        <dbReference type="ARBA" id="ARBA00010761"/>
    </source>
</evidence>
<organism evidence="11 12">
    <name type="scientific">Candidatus Altarchaeum hamiconexum</name>
    <dbReference type="NCBI Taxonomy" id="1803513"/>
    <lineage>
        <taxon>Archaea</taxon>
        <taxon>Candidatus Altarchaeota</taxon>
        <taxon>Candidatus Altiarchaeia</taxon>
        <taxon>Candidatus Altarchaeales</taxon>
        <taxon>Candidatus Altarchaeaceae</taxon>
        <taxon>Candidatus Altarchaeum</taxon>
    </lineage>
</organism>
<proteinExistence type="inferred from homology"/>
<dbReference type="Proteomes" id="UP000738826">
    <property type="component" value="Unassembled WGS sequence"/>
</dbReference>
<dbReference type="InterPro" id="IPR001351">
    <property type="entry name" value="Ribosomal_uS3_C"/>
</dbReference>
<evidence type="ECO:0000256" key="5">
    <source>
        <dbReference type="ARBA" id="ARBA00023274"/>
    </source>
</evidence>
<dbReference type="PROSITE" id="PS50823">
    <property type="entry name" value="KH_TYPE_2"/>
    <property type="match status" value="1"/>
</dbReference>
<dbReference type="EMBL" id="JAACVF010000127">
    <property type="protein sequence ID" value="NCN65347.1"/>
    <property type="molecule type" value="Genomic_DNA"/>
</dbReference>
<gene>
    <name evidence="11" type="ORF">GW779_00075</name>
    <name evidence="10" type="ORF">GW910_04735</name>
</gene>
<dbReference type="GO" id="GO:0022627">
    <property type="term" value="C:cytosolic small ribosomal subunit"/>
    <property type="evidence" value="ECO:0007669"/>
    <property type="project" value="UniProtKB-UniRule"/>
</dbReference>
<dbReference type="SUPFAM" id="SSF54821">
    <property type="entry name" value="Ribosomal protein S3 C-terminal domain"/>
    <property type="match status" value="1"/>
</dbReference>
<protein>
    <recommendedName>
        <fullName evidence="6">30S ribosomal protein S3</fullName>
    </recommendedName>
</protein>
<accession>A0A8J7Z2F3</accession>
<dbReference type="InterPro" id="IPR036419">
    <property type="entry name" value="Ribosomal_S3_C_sf"/>
</dbReference>
<dbReference type="GO" id="GO:0019843">
    <property type="term" value="F:rRNA binding"/>
    <property type="evidence" value="ECO:0007669"/>
    <property type="project" value="UniProtKB-KW"/>
</dbReference>
<dbReference type="InterPro" id="IPR015946">
    <property type="entry name" value="KH_dom-like_a/b"/>
</dbReference>
<evidence type="ECO:0000256" key="3">
    <source>
        <dbReference type="ARBA" id="ARBA00022884"/>
    </source>
</evidence>
<feature type="region of interest" description="Disordered" evidence="8">
    <location>
        <begin position="195"/>
        <end position="228"/>
    </location>
</feature>
<dbReference type="PANTHER" id="PTHR11760:SF32">
    <property type="entry name" value="SMALL RIBOSOMAL SUBUNIT PROTEIN US3"/>
    <property type="match status" value="1"/>
</dbReference>
<comment type="similarity">
    <text evidence="1">Belongs to the universal ribosomal protein uS3 family.</text>
</comment>
<dbReference type="Pfam" id="PF07650">
    <property type="entry name" value="KH_2"/>
    <property type="match status" value="1"/>
</dbReference>
<keyword evidence="2" id="KW-0699">rRNA-binding</keyword>
<dbReference type="GO" id="GO:0003735">
    <property type="term" value="F:structural constituent of ribosome"/>
    <property type="evidence" value="ECO:0007669"/>
    <property type="project" value="UniProtKB-UniRule"/>
</dbReference>
<dbReference type="CDD" id="cd02411">
    <property type="entry name" value="KH-II_30S_S3_arch"/>
    <property type="match status" value="1"/>
</dbReference>
<dbReference type="InterPro" id="IPR009019">
    <property type="entry name" value="KH_sf_prok-type"/>
</dbReference>
<evidence type="ECO:0000256" key="8">
    <source>
        <dbReference type="SAM" id="MobiDB-lite"/>
    </source>
</evidence>
<dbReference type="InterPro" id="IPR004044">
    <property type="entry name" value="KH_dom_type_2"/>
</dbReference>
<evidence type="ECO:0000313" key="12">
    <source>
        <dbReference type="Proteomes" id="UP000738826"/>
    </source>
</evidence>
<evidence type="ECO:0000256" key="2">
    <source>
        <dbReference type="ARBA" id="ARBA00022730"/>
    </source>
</evidence>